<feature type="transmembrane region" description="Helical" evidence="1">
    <location>
        <begin position="23"/>
        <end position="44"/>
    </location>
</feature>
<feature type="transmembrane region" description="Helical" evidence="1">
    <location>
        <begin position="116"/>
        <end position="136"/>
    </location>
</feature>
<feature type="transmembrane region" description="Helical" evidence="1">
    <location>
        <begin position="156"/>
        <end position="174"/>
    </location>
</feature>
<keyword evidence="1" id="KW-0812">Transmembrane</keyword>
<dbReference type="Proteomes" id="UP000224130">
    <property type="component" value="Unassembled WGS sequence"/>
</dbReference>
<accession>A0A2A9ESK2</accession>
<proteinExistence type="predicted"/>
<protein>
    <submittedName>
        <fullName evidence="3">Uncharacterized protein DUF1206</fullName>
    </submittedName>
</protein>
<keyword evidence="1" id="KW-1133">Transmembrane helix</keyword>
<sequence>MTSPTNSAEHAARRAKNSKALRTLARVGYVASGILHLIIGWLAVRLAFGDSGGGSADQSGALRQLADAPGGAFLLWAAAVGLAALALWHLVEAAVGVPGSDTAKQTGARLKAAGKGILYGFLAVLAARIATGGGGGGGNTQEDLTAKVLKAPGGELLIGAVGLAIVAVGVFHVYKGWTKKFREDLVTTGPGAVGDAVVRLGQVGYIAKGVALGVLGVLFVVAAVTHDADKAGGFDDALKAIRDQPFGVVLLVVVGLGIAAYGLYSFARARYAKL</sequence>
<feature type="transmembrane region" description="Helical" evidence="1">
    <location>
        <begin position="205"/>
        <end position="226"/>
    </location>
</feature>
<feature type="domain" description="DUF1206" evidence="2">
    <location>
        <begin position="203"/>
        <end position="271"/>
    </location>
</feature>
<evidence type="ECO:0000259" key="2">
    <source>
        <dbReference type="Pfam" id="PF06724"/>
    </source>
</evidence>
<name>A0A2A9ESK2_9MICO</name>
<feature type="transmembrane region" description="Helical" evidence="1">
    <location>
        <begin position="73"/>
        <end position="95"/>
    </location>
</feature>
<feature type="domain" description="DUF1206" evidence="2">
    <location>
        <begin position="27"/>
        <end position="95"/>
    </location>
</feature>
<dbReference type="RefSeq" id="WP_098462461.1">
    <property type="nucleotide sequence ID" value="NZ_PDJJ01000001.1"/>
</dbReference>
<dbReference type="AlphaFoldDB" id="A0A2A9ESK2"/>
<feature type="transmembrane region" description="Helical" evidence="1">
    <location>
        <begin position="246"/>
        <end position="267"/>
    </location>
</feature>
<evidence type="ECO:0000256" key="1">
    <source>
        <dbReference type="SAM" id="Phobius"/>
    </source>
</evidence>
<evidence type="ECO:0000313" key="3">
    <source>
        <dbReference type="EMBL" id="PFG41858.1"/>
    </source>
</evidence>
<evidence type="ECO:0000313" key="4">
    <source>
        <dbReference type="Proteomes" id="UP000224130"/>
    </source>
</evidence>
<keyword evidence="4" id="KW-1185">Reference proteome</keyword>
<keyword evidence="1" id="KW-0472">Membrane</keyword>
<comment type="caution">
    <text evidence="3">The sequence shown here is derived from an EMBL/GenBank/DDBJ whole genome shotgun (WGS) entry which is preliminary data.</text>
</comment>
<organism evidence="3 4">
    <name type="scientific">Isoptericola jiangsuensis</name>
    <dbReference type="NCBI Taxonomy" id="548579"/>
    <lineage>
        <taxon>Bacteria</taxon>
        <taxon>Bacillati</taxon>
        <taxon>Actinomycetota</taxon>
        <taxon>Actinomycetes</taxon>
        <taxon>Micrococcales</taxon>
        <taxon>Promicromonosporaceae</taxon>
        <taxon>Isoptericola</taxon>
    </lineage>
</organism>
<dbReference type="EMBL" id="PDJJ01000001">
    <property type="protein sequence ID" value="PFG41858.1"/>
    <property type="molecule type" value="Genomic_DNA"/>
</dbReference>
<dbReference type="OrthoDB" id="4552598at2"/>
<reference evidence="3 4" key="1">
    <citation type="submission" date="2017-10" db="EMBL/GenBank/DDBJ databases">
        <title>Sequencing the genomes of 1000 actinobacteria strains.</title>
        <authorList>
            <person name="Klenk H.-P."/>
        </authorList>
    </citation>
    <scope>NUCLEOTIDE SEQUENCE [LARGE SCALE GENOMIC DNA]</scope>
    <source>
        <strain evidence="3 4">DSM 21863</strain>
    </source>
</reference>
<gene>
    <name evidence="3" type="ORF">ATJ88_0506</name>
</gene>
<feature type="domain" description="DUF1206" evidence="2">
    <location>
        <begin position="111"/>
        <end position="179"/>
    </location>
</feature>
<dbReference type="Pfam" id="PF06724">
    <property type="entry name" value="DUF1206"/>
    <property type="match status" value="3"/>
</dbReference>
<dbReference type="InterPro" id="IPR009597">
    <property type="entry name" value="DUF1206"/>
</dbReference>